<feature type="transmembrane region" description="Helical" evidence="1">
    <location>
        <begin position="6"/>
        <end position="23"/>
    </location>
</feature>
<evidence type="ECO:0000313" key="3">
    <source>
        <dbReference type="Proteomes" id="UP000471435"/>
    </source>
</evidence>
<dbReference type="RefSeq" id="WP_160730276.1">
    <property type="nucleotide sequence ID" value="NZ_CANLWR010000001.1"/>
</dbReference>
<protein>
    <submittedName>
        <fullName evidence="2">Uncharacterized protein</fullName>
    </submittedName>
</protein>
<feature type="transmembrane region" description="Helical" evidence="1">
    <location>
        <begin position="32"/>
        <end position="51"/>
    </location>
</feature>
<sequence>MNTVLSILALAVVALLFGAFLLWRKGGPIKQVLLMVVLAIIAAVNIAIWTLPDDEGKAPLDRLDQIEGPVAGS</sequence>
<dbReference type="Proteomes" id="UP000471435">
    <property type="component" value="Unassembled WGS sequence"/>
</dbReference>
<comment type="caution">
    <text evidence="2">The sequence shown here is derived from an EMBL/GenBank/DDBJ whole genome shotgun (WGS) entry which is preliminary data.</text>
</comment>
<accession>A0A6I4V1H3</accession>
<name>A0A6I4V1H3_9SPHN</name>
<keyword evidence="1" id="KW-0812">Transmembrane</keyword>
<keyword evidence="1" id="KW-0472">Membrane</keyword>
<dbReference type="AlphaFoldDB" id="A0A6I4V1H3"/>
<evidence type="ECO:0000256" key="1">
    <source>
        <dbReference type="SAM" id="Phobius"/>
    </source>
</evidence>
<gene>
    <name evidence="2" type="ORF">GRI43_06925</name>
</gene>
<proteinExistence type="predicted"/>
<keyword evidence="3" id="KW-1185">Reference proteome</keyword>
<evidence type="ECO:0000313" key="2">
    <source>
        <dbReference type="EMBL" id="MXP47121.1"/>
    </source>
</evidence>
<reference evidence="2 3" key="1">
    <citation type="submission" date="2019-12" db="EMBL/GenBank/DDBJ databases">
        <title>Genomic-based taxomic classification of the family Erythrobacteraceae.</title>
        <authorList>
            <person name="Xu L."/>
        </authorList>
    </citation>
    <scope>NUCLEOTIDE SEQUENCE [LARGE SCALE GENOMIC DNA]</scope>
    <source>
        <strain evidence="2 3">SW-109</strain>
    </source>
</reference>
<keyword evidence="1" id="KW-1133">Transmembrane helix</keyword>
<dbReference type="EMBL" id="WTYP01000001">
    <property type="protein sequence ID" value="MXP47121.1"/>
    <property type="molecule type" value="Genomic_DNA"/>
</dbReference>
<organism evidence="2 3">
    <name type="scientific">Pontixanthobacter luteolus</name>
    <dbReference type="NCBI Taxonomy" id="295089"/>
    <lineage>
        <taxon>Bacteria</taxon>
        <taxon>Pseudomonadati</taxon>
        <taxon>Pseudomonadota</taxon>
        <taxon>Alphaproteobacteria</taxon>
        <taxon>Sphingomonadales</taxon>
        <taxon>Erythrobacteraceae</taxon>
        <taxon>Pontixanthobacter</taxon>
    </lineage>
</organism>